<organism evidence="2">
    <name type="scientific">Tanacetum cinerariifolium</name>
    <name type="common">Dalmatian daisy</name>
    <name type="synonym">Chrysanthemum cinerariifolium</name>
    <dbReference type="NCBI Taxonomy" id="118510"/>
    <lineage>
        <taxon>Eukaryota</taxon>
        <taxon>Viridiplantae</taxon>
        <taxon>Streptophyta</taxon>
        <taxon>Embryophyta</taxon>
        <taxon>Tracheophyta</taxon>
        <taxon>Spermatophyta</taxon>
        <taxon>Magnoliopsida</taxon>
        <taxon>eudicotyledons</taxon>
        <taxon>Gunneridae</taxon>
        <taxon>Pentapetalae</taxon>
        <taxon>asterids</taxon>
        <taxon>campanulids</taxon>
        <taxon>Asterales</taxon>
        <taxon>Asteraceae</taxon>
        <taxon>Asteroideae</taxon>
        <taxon>Anthemideae</taxon>
        <taxon>Anthemidinae</taxon>
        <taxon>Tanacetum</taxon>
    </lineage>
</organism>
<dbReference type="AlphaFoldDB" id="A0A699IVA3"/>
<feature type="region of interest" description="Disordered" evidence="1">
    <location>
        <begin position="66"/>
        <end position="159"/>
    </location>
</feature>
<feature type="compositionally biased region" description="Polar residues" evidence="1">
    <location>
        <begin position="82"/>
        <end position="91"/>
    </location>
</feature>
<protein>
    <submittedName>
        <fullName evidence="2">Uncharacterized protein</fullName>
    </submittedName>
</protein>
<comment type="caution">
    <text evidence="2">The sequence shown here is derived from an EMBL/GenBank/DDBJ whole genome shotgun (WGS) entry which is preliminary data.</text>
</comment>
<name>A0A699IVA3_TANCI</name>
<proteinExistence type="predicted"/>
<reference evidence="2" key="1">
    <citation type="journal article" date="2019" name="Sci. Rep.">
        <title>Draft genome of Tanacetum cinerariifolium, the natural source of mosquito coil.</title>
        <authorList>
            <person name="Yamashiro T."/>
            <person name="Shiraishi A."/>
            <person name="Satake H."/>
            <person name="Nakayama K."/>
        </authorList>
    </citation>
    <scope>NUCLEOTIDE SEQUENCE</scope>
</reference>
<gene>
    <name evidence="2" type="ORF">Tci_560853</name>
</gene>
<evidence type="ECO:0000313" key="2">
    <source>
        <dbReference type="EMBL" id="GEZ88880.1"/>
    </source>
</evidence>
<sequence>MTSLLRFYQNDDISPWGNCRPKREEENGPKWSLEHRKGMHQQFSQIFSTIKKSKIPDPEASTFAITTRSGKSKIPDPEASTFAITTRSGVSTRDPLFLTPLQSTPANHAEGATEKEGPEGAKSSIMQDEEVPQSSVFYQPSKSLNRPLPSRVKKQKKDDEDERLISIFKQIHINLRFLEAMIHMSKEANVLKDLLLHKEKLKKAAFSVKLSVECSAII</sequence>
<dbReference type="EMBL" id="BKCJ010337724">
    <property type="protein sequence ID" value="GEZ88880.1"/>
    <property type="molecule type" value="Genomic_DNA"/>
</dbReference>
<accession>A0A699IVA3</accession>
<evidence type="ECO:0000256" key="1">
    <source>
        <dbReference type="SAM" id="MobiDB-lite"/>
    </source>
</evidence>
<feature type="compositionally biased region" description="Polar residues" evidence="1">
    <location>
        <begin position="132"/>
        <end position="144"/>
    </location>
</feature>